<name>A0A7W9FUH0_BREVE</name>
<dbReference type="RefSeq" id="WP_184279285.1">
    <property type="nucleotide sequence ID" value="NZ_JACHLJ010000002.1"/>
</dbReference>
<evidence type="ECO:0000313" key="2">
    <source>
        <dbReference type="Proteomes" id="UP000556201"/>
    </source>
</evidence>
<evidence type="ECO:0000313" key="1">
    <source>
        <dbReference type="EMBL" id="MBB5771810.1"/>
    </source>
</evidence>
<dbReference type="Proteomes" id="UP000556201">
    <property type="component" value="Unassembled WGS sequence"/>
</dbReference>
<protein>
    <recommendedName>
        <fullName evidence="3">Lipoprotein</fullName>
    </recommendedName>
</protein>
<comment type="caution">
    <text evidence="1">The sequence shown here is derived from an EMBL/GenBank/DDBJ whole genome shotgun (WGS) entry which is preliminary data.</text>
</comment>
<gene>
    <name evidence="1" type="ORF">HNP47_001814</name>
</gene>
<dbReference type="EMBL" id="JACHLJ010000002">
    <property type="protein sequence ID" value="MBB5771810.1"/>
    <property type="molecule type" value="Genomic_DNA"/>
</dbReference>
<organism evidence="1 2">
    <name type="scientific">Brevundimonas vesicularis</name>
    <name type="common">Pseudomonas vesicularis</name>
    <dbReference type="NCBI Taxonomy" id="41276"/>
    <lineage>
        <taxon>Bacteria</taxon>
        <taxon>Pseudomonadati</taxon>
        <taxon>Pseudomonadota</taxon>
        <taxon>Alphaproteobacteria</taxon>
        <taxon>Caulobacterales</taxon>
        <taxon>Caulobacteraceae</taxon>
        <taxon>Brevundimonas</taxon>
    </lineage>
</organism>
<evidence type="ECO:0008006" key="3">
    <source>
        <dbReference type="Google" id="ProtNLM"/>
    </source>
</evidence>
<proteinExistence type="predicted"/>
<dbReference type="PROSITE" id="PS51257">
    <property type="entry name" value="PROKAR_LIPOPROTEIN"/>
    <property type="match status" value="1"/>
</dbReference>
<reference evidence="1 2" key="1">
    <citation type="submission" date="2020-08" db="EMBL/GenBank/DDBJ databases">
        <title>Functional genomics of gut bacteria from endangered species of beetles.</title>
        <authorList>
            <person name="Carlos-Shanley C."/>
        </authorList>
    </citation>
    <scope>NUCLEOTIDE SEQUENCE [LARGE SCALE GENOMIC DNA]</scope>
    <source>
        <strain evidence="1 2">S00192</strain>
    </source>
</reference>
<dbReference type="AlphaFoldDB" id="A0A7W9FUH0"/>
<accession>A0A7W9FUH0</accession>
<sequence length="217" mass="23013">MRFVFASVVASGVVGLAGCVTVAPPAPATLTFDRTDCMAVDLTKAISLTPPKEQAVHYVSAPVDQTAPCAALDGASSAYVLFAIPADTEDKTLTVGAYLEPLRILSPAVTVFDAEGRLTRRFGSEEFMYRGMNYSVLFRPRANERFVMVSSDPSRVGQRYDSISIGTSATTAYTGYGTATIVSGVDSAQSRVFSYDGLAQVTVNDADTKEEAAAPRP</sequence>